<gene>
    <name evidence="6" type="ORF">AMTR_s00080p00090810</name>
</gene>
<keyword evidence="7" id="KW-1185">Reference proteome</keyword>
<evidence type="ECO:0000256" key="3">
    <source>
        <dbReference type="ARBA" id="ARBA00023125"/>
    </source>
</evidence>
<organism evidence="6 7">
    <name type="scientific">Amborella trichopoda</name>
    <dbReference type="NCBI Taxonomy" id="13333"/>
    <lineage>
        <taxon>Eukaryota</taxon>
        <taxon>Viridiplantae</taxon>
        <taxon>Streptophyta</taxon>
        <taxon>Embryophyta</taxon>
        <taxon>Tracheophyta</taxon>
        <taxon>Spermatophyta</taxon>
        <taxon>Magnoliopsida</taxon>
        <taxon>Amborellales</taxon>
        <taxon>Amborellaceae</taxon>
        <taxon>Amborella</taxon>
    </lineage>
</organism>
<keyword evidence="4" id="KW-0804">Transcription</keyword>
<dbReference type="GO" id="GO:0005634">
    <property type="term" value="C:nucleus"/>
    <property type="evidence" value="ECO:0007669"/>
    <property type="project" value="UniProtKB-SubCell"/>
</dbReference>
<dbReference type="GO" id="GO:0003677">
    <property type="term" value="F:DNA binding"/>
    <property type="evidence" value="ECO:0007669"/>
    <property type="project" value="UniProtKB-KW"/>
</dbReference>
<dbReference type="EMBL" id="KI394095">
    <property type="protein sequence ID" value="ERN04919.1"/>
    <property type="molecule type" value="Genomic_DNA"/>
</dbReference>
<accession>W1PB39</accession>
<comment type="subcellular location">
    <subcellularLocation>
        <location evidence="1">Nucleus</location>
    </subcellularLocation>
</comment>
<evidence type="ECO:0000256" key="4">
    <source>
        <dbReference type="ARBA" id="ARBA00023163"/>
    </source>
</evidence>
<dbReference type="Gramene" id="ERN04919">
    <property type="protein sequence ID" value="ERN04919"/>
    <property type="gene ID" value="AMTR_s00080p00090810"/>
</dbReference>
<evidence type="ECO:0000313" key="7">
    <source>
        <dbReference type="Proteomes" id="UP000017836"/>
    </source>
</evidence>
<dbReference type="AlphaFoldDB" id="W1PB39"/>
<evidence type="ECO:0000256" key="2">
    <source>
        <dbReference type="ARBA" id="ARBA00023015"/>
    </source>
</evidence>
<sequence length="87" mass="10084">MMDKVAKLLTTAEWESVNRRSDGQGTEEDPTTFKYWNSCKTYLFGGLSWFKLAKKYGLKIGDTLNVEGHRDSITNELLFEFTINRKI</sequence>
<keyword evidence="5" id="KW-0539">Nucleus</keyword>
<dbReference type="HOGENOM" id="CLU_2486357_0_0_1"/>
<evidence type="ECO:0000256" key="1">
    <source>
        <dbReference type="ARBA" id="ARBA00004123"/>
    </source>
</evidence>
<protein>
    <submittedName>
        <fullName evidence="6">Uncharacterized protein</fullName>
    </submittedName>
</protein>
<keyword evidence="3" id="KW-0238">DNA-binding</keyword>
<dbReference type="SUPFAM" id="SSF101936">
    <property type="entry name" value="DNA-binding pseudobarrel domain"/>
    <property type="match status" value="1"/>
</dbReference>
<name>W1PB39_AMBTC</name>
<evidence type="ECO:0000313" key="6">
    <source>
        <dbReference type="EMBL" id="ERN04919.1"/>
    </source>
</evidence>
<dbReference type="Proteomes" id="UP000017836">
    <property type="component" value="Unassembled WGS sequence"/>
</dbReference>
<dbReference type="InterPro" id="IPR015300">
    <property type="entry name" value="DNA-bd_pseudobarrel_sf"/>
</dbReference>
<proteinExistence type="predicted"/>
<evidence type="ECO:0000256" key="5">
    <source>
        <dbReference type="ARBA" id="ARBA00023242"/>
    </source>
</evidence>
<reference evidence="7" key="1">
    <citation type="journal article" date="2013" name="Science">
        <title>The Amborella genome and the evolution of flowering plants.</title>
        <authorList>
            <consortium name="Amborella Genome Project"/>
        </authorList>
    </citation>
    <scope>NUCLEOTIDE SEQUENCE [LARGE SCALE GENOMIC DNA]</scope>
</reference>
<keyword evidence="2" id="KW-0805">Transcription regulation</keyword>